<dbReference type="InterPro" id="IPR036236">
    <property type="entry name" value="Znf_C2H2_sf"/>
</dbReference>
<feature type="domain" description="C2H2-type" evidence="13">
    <location>
        <begin position="553"/>
        <end position="580"/>
    </location>
</feature>
<dbReference type="SUPFAM" id="SSF57667">
    <property type="entry name" value="beta-beta-alpha zinc fingers"/>
    <property type="match status" value="5"/>
</dbReference>
<dbReference type="FunFam" id="3.30.160.60:FF:000363">
    <property type="entry name" value="Zinc finger protein 239"/>
    <property type="match status" value="1"/>
</dbReference>
<protein>
    <recommendedName>
        <fullName evidence="13">C2H2-type domain-containing protein</fullName>
    </recommendedName>
</protein>
<dbReference type="GO" id="GO:0003677">
    <property type="term" value="F:DNA binding"/>
    <property type="evidence" value="ECO:0007669"/>
    <property type="project" value="UniProtKB-KW"/>
</dbReference>
<evidence type="ECO:0000256" key="9">
    <source>
        <dbReference type="ARBA" id="ARBA00023163"/>
    </source>
</evidence>
<organism evidence="14 15">
    <name type="scientific">Pinctada imbricata</name>
    <name type="common">Atlantic pearl-oyster</name>
    <name type="synonym">Pinctada martensii</name>
    <dbReference type="NCBI Taxonomy" id="66713"/>
    <lineage>
        <taxon>Eukaryota</taxon>
        <taxon>Metazoa</taxon>
        <taxon>Spiralia</taxon>
        <taxon>Lophotrochozoa</taxon>
        <taxon>Mollusca</taxon>
        <taxon>Bivalvia</taxon>
        <taxon>Autobranchia</taxon>
        <taxon>Pteriomorphia</taxon>
        <taxon>Pterioida</taxon>
        <taxon>Pterioidea</taxon>
        <taxon>Pteriidae</taxon>
        <taxon>Pinctada</taxon>
    </lineage>
</organism>
<evidence type="ECO:0000313" key="14">
    <source>
        <dbReference type="EMBL" id="KAK3085749.1"/>
    </source>
</evidence>
<feature type="domain" description="C2H2-type" evidence="13">
    <location>
        <begin position="579"/>
        <end position="606"/>
    </location>
</feature>
<dbReference type="GO" id="GO:0008270">
    <property type="term" value="F:zinc ion binding"/>
    <property type="evidence" value="ECO:0007669"/>
    <property type="project" value="UniProtKB-KW"/>
</dbReference>
<gene>
    <name evidence="14" type="ORF">FSP39_008122</name>
</gene>
<comment type="subcellular location">
    <subcellularLocation>
        <location evidence="2">Nucleus</location>
    </subcellularLocation>
</comment>
<feature type="region of interest" description="Disordered" evidence="12">
    <location>
        <begin position="59"/>
        <end position="93"/>
    </location>
</feature>
<evidence type="ECO:0000313" key="15">
    <source>
        <dbReference type="Proteomes" id="UP001186944"/>
    </source>
</evidence>
<evidence type="ECO:0000256" key="6">
    <source>
        <dbReference type="ARBA" id="ARBA00022833"/>
    </source>
</evidence>
<dbReference type="InterPro" id="IPR050888">
    <property type="entry name" value="ZnF_C2H2-type_TF"/>
</dbReference>
<evidence type="ECO:0000256" key="4">
    <source>
        <dbReference type="ARBA" id="ARBA00022737"/>
    </source>
</evidence>
<dbReference type="PROSITE" id="PS00028">
    <property type="entry name" value="ZINC_FINGER_C2H2_1"/>
    <property type="match status" value="5"/>
</dbReference>
<evidence type="ECO:0000256" key="10">
    <source>
        <dbReference type="ARBA" id="ARBA00023242"/>
    </source>
</evidence>
<dbReference type="SMART" id="SM00355">
    <property type="entry name" value="ZnF_C2H2"/>
    <property type="match status" value="11"/>
</dbReference>
<dbReference type="FunFam" id="3.30.160.60:FF:000446">
    <property type="entry name" value="Zinc finger protein"/>
    <property type="match status" value="1"/>
</dbReference>
<evidence type="ECO:0000256" key="7">
    <source>
        <dbReference type="ARBA" id="ARBA00023015"/>
    </source>
</evidence>
<keyword evidence="7" id="KW-0805">Transcription regulation</keyword>
<feature type="domain" description="C2H2-type" evidence="13">
    <location>
        <begin position="607"/>
        <end position="635"/>
    </location>
</feature>
<feature type="domain" description="C2H2-type" evidence="13">
    <location>
        <begin position="393"/>
        <end position="425"/>
    </location>
</feature>
<accession>A0AA88XQT4</accession>
<feature type="domain" description="C2H2-type" evidence="13">
    <location>
        <begin position="486"/>
        <end position="513"/>
    </location>
</feature>
<dbReference type="Pfam" id="PF00096">
    <property type="entry name" value="zf-C2H2"/>
    <property type="match status" value="1"/>
</dbReference>
<keyword evidence="3" id="KW-0479">Metal-binding</keyword>
<evidence type="ECO:0000256" key="8">
    <source>
        <dbReference type="ARBA" id="ARBA00023125"/>
    </source>
</evidence>
<comment type="function">
    <text evidence="1">May be involved in transcriptional regulation.</text>
</comment>
<dbReference type="EMBL" id="VSWD01000012">
    <property type="protein sequence ID" value="KAK3085749.1"/>
    <property type="molecule type" value="Genomic_DNA"/>
</dbReference>
<evidence type="ECO:0000256" key="5">
    <source>
        <dbReference type="ARBA" id="ARBA00022771"/>
    </source>
</evidence>
<keyword evidence="15" id="KW-1185">Reference proteome</keyword>
<dbReference type="PANTHER" id="PTHR24406">
    <property type="entry name" value="TRANSCRIPTIONAL REPRESSOR CTCFL-RELATED"/>
    <property type="match status" value="1"/>
</dbReference>
<dbReference type="Gene3D" id="3.30.160.60">
    <property type="entry name" value="Classic Zinc Finger"/>
    <property type="match status" value="5"/>
</dbReference>
<name>A0AA88XQT4_PINIB</name>
<evidence type="ECO:0000256" key="1">
    <source>
        <dbReference type="ARBA" id="ARBA00003767"/>
    </source>
</evidence>
<dbReference type="PROSITE" id="PS50157">
    <property type="entry name" value="ZINC_FINGER_C2H2_2"/>
    <property type="match status" value="6"/>
</dbReference>
<dbReference type="GO" id="GO:0005634">
    <property type="term" value="C:nucleus"/>
    <property type="evidence" value="ECO:0007669"/>
    <property type="project" value="UniProtKB-SubCell"/>
</dbReference>
<keyword evidence="6" id="KW-0862">Zinc</keyword>
<evidence type="ECO:0000256" key="12">
    <source>
        <dbReference type="SAM" id="MobiDB-lite"/>
    </source>
</evidence>
<evidence type="ECO:0000259" key="13">
    <source>
        <dbReference type="PROSITE" id="PS50157"/>
    </source>
</evidence>
<keyword evidence="4" id="KW-0677">Repeat</keyword>
<evidence type="ECO:0000256" key="11">
    <source>
        <dbReference type="PROSITE-ProRule" id="PRU00042"/>
    </source>
</evidence>
<dbReference type="FunFam" id="3.30.160.60:FF:000065">
    <property type="entry name" value="B-cell CLL/lymphoma 6, member B"/>
    <property type="match status" value="1"/>
</dbReference>
<feature type="compositionally biased region" description="Polar residues" evidence="12">
    <location>
        <begin position="72"/>
        <end position="93"/>
    </location>
</feature>
<feature type="domain" description="C2H2-type" evidence="13">
    <location>
        <begin position="524"/>
        <end position="552"/>
    </location>
</feature>
<dbReference type="Proteomes" id="UP001186944">
    <property type="component" value="Unassembled WGS sequence"/>
</dbReference>
<keyword evidence="5 11" id="KW-0863">Zinc-finger</keyword>
<evidence type="ECO:0000256" key="3">
    <source>
        <dbReference type="ARBA" id="ARBA00022723"/>
    </source>
</evidence>
<dbReference type="AlphaFoldDB" id="A0AA88XQT4"/>
<sequence length="923" mass="102799">MDTPDILDMEEYMDVVMTYKCRFCTFICSSIQEMGAHVKTMHLKGDNSVQVQQDNQLTTQQRQSMNDGGVSDSINPTDNSDQSASLISNTDQSAGIITDTGQSMNLKGENEKSNNMLENASTSTSGNENQFFQESQNSGQVNSSIGPIIDNLVDVECNGGNSQNLDVEIEKISASQAGDVLNGSNMTIPTITENGNMTFTIDGKTVELTVDNIDAGQSAEKGNKSQNVETLPGELTIVDESNCLGGENSETITKEVFLCGQCNIGFDTMDECRDHMFNDHEINVGDSDVEYETDGKISIGTQVEGKKRGRKRKGQTKANDDDDEDYRPKLEELEDSDVEWTIESEQSSRGSRTRRKIRPPKALENDYYIGKSKRRKETYEAQAQTLKKRDYLFRCTFEGPGNCYAKFSTSVALERHLKTHVEGDSLYKCYECPTVFQQWCKMRMHLWKNHHIDTDLLTCDICGIYKCDALSKLLIHKEIHGNDRPYTCDTCGKCFKQLSQMKNHQIIHEEVKNAGSEEKWYNEKKCAICKRVFANKKCLDKHIQAVHGKDKPFACTFCSYTSARKAMLQLHIRTHTQEKPCEICGYSCGDHNSMRRHRMRHSGQKPYKCKLCPYTCIQAISLKMHMKNKHFGINPEEFGVFYCDRCSFKSINEKIFKYHMEDHKNGLIPDGQPAANKVPEQRLIVTTTNPNILQQDGELVENALIQIQSEENEDDLASNQLEMQVQTVQSGETTTISAEDLAKITNTSGLVPSEVTAAQLITFALNAIAQNSNEDGGGREGDINGVQTSIDSSSTQDGVTMHTIRFHLPTVTDSANSASGQLNIDGETFKEGEIYQVTESELGRSVNSVIADTEVIPDGASNETVLLNYQGQSLPINVISLDQTHTLVNQSATIQDLAQVSCLVKESLNSGNTVVEISNQADS</sequence>
<evidence type="ECO:0000256" key="2">
    <source>
        <dbReference type="ARBA" id="ARBA00004123"/>
    </source>
</evidence>
<keyword evidence="10" id="KW-0539">Nucleus</keyword>
<comment type="caution">
    <text evidence="14">The sequence shown here is derived from an EMBL/GenBank/DDBJ whole genome shotgun (WGS) entry which is preliminary data.</text>
</comment>
<keyword evidence="9" id="KW-0804">Transcription</keyword>
<proteinExistence type="predicted"/>
<dbReference type="InterPro" id="IPR013087">
    <property type="entry name" value="Znf_C2H2_type"/>
</dbReference>
<feature type="compositionally biased region" description="Acidic residues" evidence="12">
    <location>
        <begin position="332"/>
        <end position="342"/>
    </location>
</feature>
<feature type="region of interest" description="Disordered" evidence="12">
    <location>
        <begin position="293"/>
        <end position="357"/>
    </location>
</feature>
<keyword evidence="8" id="KW-0238">DNA-binding</keyword>
<reference evidence="14" key="1">
    <citation type="submission" date="2019-08" db="EMBL/GenBank/DDBJ databases">
        <title>The improved chromosome-level genome for the pearl oyster Pinctada fucata martensii using PacBio sequencing and Hi-C.</title>
        <authorList>
            <person name="Zheng Z."/>
        </authorList>
    </citation>
    <scope>NUCLEOTIDE SEQUENCE</scope>
    <source>
        <strain evidence="14">ZZ-2019</strain>
        <tissue evidence="14">Adductor muscle</tissue>
    </source>
</reference>